<dbReference type="Proteomes" id="UP000199705">
    <property type="component" value="Unassembled WGS sequence"/>
</dbReference>
<dbReference type="AlphaFoldDB" id="A0A1G8FAM7"/>
<reference evidence="2" key="1">
    <citation type="submission" date="2016-10" db="EMBL/GenBank/DDBJ databases">
        <authorList>
            <person name="Varghese N."/>
            <person name="Submissions S."/>
        </authorList>
    </citation>
    <scope>NUCLEOTIDE SEQUENCE [LARGE SCALE GENOMIC DNA]</scope>
    <source>
        <strain evidence="2">Gh-67</strain>
    </source>
</reference>
<name>A0A1G8FAM7_9SPHI</name>
<sequence>MLNNFVLDTNSPNKLVAEISGVIKKYYPIGVNNLDPVYAEYPGIIELTKIVEENMTNYKKSFKPWTDFLKKLKTDTTKKIHNTALPHEIAFSGEMIIQRNNYKSFNHTKKLVFSISMLAPLFSIFGIDETSVPAYDDRFQREIDYSAINVVTASPYQEFETGFNFIMKSIQEQFPGHKFVPFYITQCSIEGLYTHDNYTDKTRVHNALFNRLLDQCPDMIFTRGDKFFGLEPSNISVTLLPPPPID</sequence>
<protein>
    <submittedName>
        <fullName evidence="1">Uncharacterized protein</fullName>
    </submittedName>
</protein>
<dbReference type="RefSeq" id="WP_091171957.1">
    <property type="nucleotide sequence ID" value="NZ_FNCG01000012.1"/>
</dbReference>
<evidence type="ECO:0000313" key="2">
    <source>
        <dbReference type="Proteomes" id="UP000199705"/>
    </source>
</evidence>
<accession>A0A1G8FAM7</accession>
<evidence type="ECO:0000313" key="1">
    <source>
        <dbReference type="EMBL" id="SDH79193.1"/>
    </source>
</evidence>
<keyword evidence="2" id="KW-1185">Reference proteome</keyword>
<dbReference type="STRING" id="551996.SAMN05192573_112209"/>
<dbReference type="EMBL" id="FNCG01000012">
    <property type="protein sequence ID" value="SDH79193.1"/>
    <property type="molecule type" value="Genomic_DNA"/>
</dbReference>
<proteinExistence type="predicted"/>
<organism evidence="1 2">
    <name type="scientific">Mucilaginibacter gossypii</name>
    <dbReference type="NCBI Taxonomy" id="551996"/>
    <lineage>
        <taxon>Bacteria</taxon>
        <taxon>Pseudomonadati</taxon>
        <taxon>Bacteroidota</taxon>
        <taxon>Sphingobacteriia</taxon>
        <taxon>Sphingobacteriales</taxon>
        <taxon>Sphingobacteriaceae</taxon>
        <taxon>Mucilaginibacter</taxon>
    </lineage>
</organism>
<gene>
    <name evidence="1" type="ORF">SAMN05192573_112209</name>
</gene>